<evidence type="ECO:0000313" key="1">
    <source>
        <dbReference type="EMBL" id="EKC39299.1"/>
    </source>
</evidence>
<dbReference type="PANTHER" id="PTHR35253:SF1">
    <property type="entry name" value="COILED-COIL DOMAIN-CONTAINING PROTEIN 152"/>
    <property type="match status" value="1"/>
</dbReference>
<dbReference type="EMBL" id="JH816734">
    <property type="protein sequence ID" value="EKC39299.1"/>
    <property type="molecule type" value="Genomic_DNA"/>
</dbReference>
<organism evidence="1">
    <name type="scientific">Magallana gigas</name>
    <name type="common">Pacific oyster</name>
    <name type="synonym">Crassostrea gigas</name>
    <dbReference type="NCBI Taxonomy" id="29159"/>
    <lineage>
        <taxon>Eukaryota</taxon>
        <taxon>Metazoa</taxon>
        <taxon>Spiralia</taxon>
        <taxon>Lophotrochozoa</taxon>
        <taxon>Mollusca</taxon>
        <taxon>Bivalvia</taxon>
        <taxon>Autobranchia</taxon>
        <taxon>Pteriomorphia</taxon>
        <taxon>Ostreida</taxon>
        <taxon>Ostreoidea</taxon>
        <taxon>Ostreidae</taxon>
        <taxon>Magallana</taxon>
    </lineage>
</organism>
<name>K1R6W7_MAGGI</name>
<dbReference type="AlphaFoldDB" id="K1R6W7"/>
<dbReference type="InParanoid" id="K1R6W7"/>
<dbReference type="PANTHER" id="PTHR35253">
    <property type="entry name" value="COILED-COIL DOMAIN-CONTAINING PROTEIN 152"/>
    <property type="match status" value="1"/>
</dbReference>
<proteinExistence type="predicted"/>
<accession>K1R6W7</accession>
<sequence>MEANIEQTATTSDNLELSACEGFVDHADLQKFSSGFEKWYNSSLSLMKTNIDLADELNVQRTANKNLNDKLTSLSTENQRIQDALNNLYCKMHIYCDSEKEVEDLRDQIETVNKNYLQIQEQMKRLEESHVQKEEMLCQDVKIQKELLQKEFCEKMEEKTAYYEEIIQKKNQELKELDALLKKQDIDHKAEMTHQSMEWEEKLSKLKQKLEQKQTKMSSSNNQEIFRMKFLNLKQEYDVEMKKLQQVIQTLEERLRSRSTENTAVLSGRPSLKKRKL</sequence>
<dbReference type="InterPro" id="IPR038827">
    <property type="entry name" value="CCDC152"/>
</dbReference>
<dbReference type="HOGENOM" id="CLU_1005605_0_0_1"/>
<protein>
    <submittedName>
        <fullName evidence="1">Uncharacterized protein</fullName>
    </submittedName>
</protein>
<gene>
    <name evidence="1" type="ORF">CGI_10024467</name>
</gene>
<reference evidence="1" key="1">
    <citation type="journal article" date="2012" name="Nature">
        <title>The oyster genome reveals stress adaptation and complexity of shell formation.</title>
        <authorList>
            <person name="Zhang G."/>
            <person name="Fang X."/>
            <person name="Guo X."/>
            <person name="Li L."/>
            <person name="Luo R."/>
            <person name="Xu F."/>
            <person name="Yang P."/>
            <person name="Zhang L."/>
            <person name="Wang X."/>
            <person name="Qi H."/>
            <person name="Xiong Z."/>
            <person name="Que H."/>
            <person name="Xie Y."/>
            <person name="Holland P.W."/>
            <person name="Paps J."/>
            <person name="Zhu Y."/>
            <person name="Wu F."/>
            <person name="Chen Y."/>
            <person name="Wang J."/>
            <person name="Peng C."/>
            <person name="Meng J."/>
            <person name="Yang L."/>
            <person name="Liu J."/>
            <person name="Wen B."/>
            <person name="Zhang N."/>
            <person name="Huang Z."/>
            <person name="Zhu Q."/>
            <person name="Feng Y."/>
            <person name="Mount A."/>
            <person name="Hedgecock D."/>
            <person name="Xu Z."/>
            <person name="Liu Y."/>
            <person name="Domazet-Loso T."/>
            <person name="Du Y."/>
            <person name="Sun X."/>
            <person name="Zhang S."/>
            <person name="Liu B."/>
            <person name="Cheng P."/>
            <person name="Jiang X."/>
            <person name="Li J."/>
            <person name="Fan D."/>
            <person name="Wang W."/>
            <person name="Fu W."/>
            <person name="Wang T."/>
            <person name="Wang B."/>
            <person name="Zhang J."/>
            <person name="Peng Z."/>
            <person name="Li Y."/>
            <person name="Li N."/>
            <person name="Wang J."/>
            <person name="Chen M."/>
            <person name="He Y."/>
            <person name="Tan F."/>
            <person name="Song X."/>
            <person name="Zheng Q."/>
            <person name="Huang R."/>
            <person name="Yang H."/>
            <person name="Du X."/>
            <person name="Chen L."/>
            <person name="Yang M."/>
            <person name="Gaffney P.M."/>
            <person name="Wang S."/>
            <person name="Luo L."/>
            <person name="She Z."/>
            <person name="Ming Y."/>
            <person name="Huang W."/>
            <person name="Zhang S."/>
            <person name="Huang B."/>
            <person name="Zhang Y."/>
            <person name="Qu T."/>
            <person name="Ni P."/>
            <person name="Miao G."/>
            <person name="Wang J."/>
            <person name="Wang Q."/>
            <person name="Steinberg C.E."/>
            <person name="Wang H."/>
            <person name="Li N."/>
            <person name="Qian L."/>
            <person name="Zhang G."/>
            <person name="Li Y."/>
            <person name="Yang H."/>
            <person name="Liu X."/>
            <person name="Wang J."/>
            <person name="Yin Y."/>
            <person name="Wang J."/>
        </authorList>
    </citation>
    <scope>NUCLEOTIDE SEQUENCE [LARGE SCALE GENOMIC DNA]</scope>
    <source>
        <strain evidence="1">05x7-T-G4-1.051#20</strain>
    </source>
</reference>